<organism evidence="5 6">
    <name type="scientific">Vibrio furnissii</name>
    <dbReference type="NCBI Taxonomy" id="29494"/>
    <lineage>
        <taxon>Bacteria</taxon>
        <taxon>Pseudomonadati</taxon>
        <taxon>Pseudomonadota</taxon>
        <taxon>Gammaproteobacteria</taxon>
        <taxon>Vibrionales</taxon>
        <taxon>Vibrionaceae</taxon>
        <taxon>Vibrio</taxon>
    </lineage>
</organism>
<dbReference type="AlphaFoldDB" id="A0A0Q2QYD4"/>
<dbReference type="Gene3D" id="2.40.50.100">
    <property type="match status" value="1"/>
</dbReference>
<comment type="caution">
    <text evidence="5">The sequence shown here is derived from an EMBL/GenBank/DDBJ whole genome shotgun (WGS) entry which is preliminary data.</text>
</comment>
<dbReference type="EMBL" id="LKHS01000014">
    <property type="protein sequence ID" value="KQH84981.1"/>
    <property type="molecule type" value="Genomic_DNA"/>
</dbReference>
<dbReference type="SUPFAM" id="SSF111369">
    <property type="entry name" value="HlyD-like secretion proteins"/>
    <property type="match status" value="1"/>
</dbReference>
<feature type="domain" description="CusB-like beta-barrel" evidence="3">
    <location>
        <begin position="215"/>
        <end position="285"/>
    </location>
</feature>
<evidence type="ECO:0000259" key="3">
    <source>
        <dbReference type="Pfam" id="PF25954"/>
    </source>
</evidence>
<feature type="domain" description="CzcB-like barrel-sandwich hybrid" evidence="4">
    <location>
        <begin position="82"/>
        <end position="199"/>
    </location>
</feature>
<dbReference type="Pfam" id="PF25973">
    <property type="entry name" value="BSH_CzcB"/>
    <property type="match status" value="1"/>
</dbReference>
<comment type="similarity">
    <text evidence="1">Belongs to the membrane fusion protein (MFP) (TC 8.A.1) family.</text>
</comment>
<gene>
    <name evidence="5" type="ORF">AMR76_15595</name>
</gene>
<keyword evidence="6" id="KW-1185">Reference proteome</keyword>
<evidence type="ECO:0000256" key="2">
    <source>
        <dbReference type="SAM" id="Phobius"/>
    </source>
</evidence>
<proteinExistence type="inferred from homology"/>
<dbReference type="GO" id="GO:0015562">
    <property type="term" value="F:efflux transmembrane transporter activity"/>
    <property type="evidence" value="ECO:0007669"/>
    <property type="project" value="TreeGrafter"/>
</dbReference>
<reference evidence="5 6" key="1">
    <citation type="submission" date="2015-08" db="EMBL/GenBank/DDBJ databases">
        <title>Antibacterial properties of a collection of Vibrionaceae strains.</title>
        <authorList>
            <person name="Giubergia S."/>
        </authorList>
    </citation>
    <scope>NUCLEOTIDE SEQUENCE [LARGE SCALE GENOMIC DNA]</scope>
    <source>
        <strain evidence="5 6">S0821</strain>
    </source>
</reference>
<keyword evidence="2" id="KW-0472">Membrane</keyword>
<dbReference type="RefSeq" id="WP_055466538.1">
    <property type="nucleotide sequence ID" value="NZ_LKHS01000014.1"/>
</dbReference>
<dbReference type="Pfam" id="PF25954">
    <property type="entry name" value="Beta-barrel_RND_2"/>
    <property type="match status" value="1"/>
</dbReference>
<dbReference type="PANTHER" id="PTHR30469:SF29">
    <property type="entry name" value="BLR2860 PROTEIN"/>
    <property type="match status" value="1"/>
</dbReference>
<name>A0A0Q2QYD4_VIBFU</name>
<evidence type="ECO:0000256" key="1">
    <source>
        <dbReference type="ARBA" id="ARBA00009477"/>
    </source>
</evidence>
<keyword evidence="2" id="KW-1133">Transmembrane helix</keyword>
<evidence type="ECO:0000313" key="5">
    <source>
        <dbReference type="EMBL" id="KQH84981.1"/>
    </source>
</evidence>
<dbReference type="InterPro" id="IPR006143">
    <property type="entry name" value="RND_pump_MFP"/>
</dbReference>
<dbReference type="Gene3D" id="2.40.30.170">
    <property type="match status" value="1"/>
</dbReference>
<dbReference type="PANTHER" id="PTHR30469">
    <property type="entry name" value="MULTIDRUG RESISTANCE PROTEIN MDTA"/>
    <property type="match status" value="1"/>
</dbReference>
<evidence type="ECO:0000259" key="4">
    <source>
        <dbReference type="Pfam" id="PF25973"/>
    </source>
</evidence>
<dbReference type="InterPro" id="IPR058792">
    <property type="entry name" value="Beta-barrel_RND_2"/>
</dbReference>
<dbReference type="Proteomes" id="UP000051221">
    <property type="component" value="Unassembled WGS sequence"/>
</dbReference>
<keyword evidence="2" id="KW-0812">Transmembrane</keyword>
<protein>
    <submittedName>
        <fullName evidence="5">Hemolysin D</fullName>
    </submittedName>
</protein>
<evidence type="ECO:0000313" key="6">
    <source>
        <dbReference type="Proteomes" id="UP000051221"/>
    </source>
</evidence>
<accession>A0A0Q2QYD4</accession>
<dbReference type="InParanoid" id="A0A0Q2QYD4"/>
<dbReference type="NCBIfam" id="TIGR01730">
    <property type="entry name" value="RND_mfp"/>
    <property type="match status" value="1"/>
</dbReference>
<dbReference type="InterPro" id="IPR058647">
    <property type="entry name" value="BSH_CzcB-like"/>
</dbReference>
<feature type="transmembrane region" description="Helical" evidence="2">
    <location>
        <begin position="20"/>
        <end position="39"/>
    </location>
</feature>
<dbReference type="GO" id="GO:1990281">
    <property type="term" value="C:efflux pump complex"/>
    <property type="evidence" value="ECO:0007669"/>
    <property type="project" value="TreeGrafter"/>
</dbReference>
<sequence>MSHPTSSRLSVGHFLTQRPWLFSACLIGLLAAWLSLGALNAEERREPNADTIPLARVLYQTFVAQPTDKKIELYGRTAPNRQVHLAAEFGGRIQALLVEKGQAVTQGQVIARIETGDLAAQLARARAQLRVREQEYQAAKSLKNRGLQGEVAYTNALAARADANAELSRVELALRHTQVRAPFDAAVELLPVEHGDYVGIGDPIATLIELNPLVIEADVSERHIQHLAVGQSARVRLMDGMLLDGTIRYLARVSDPATHTFALEVTVPNPRDAMPAGVSAEVELALATQPAVKVTPAMLALDAEGNLGVKTLVADTVHFVPIQLVKAEQDGVWLTGLGDQVKIITRGQGFVRDGDRVIAVQQLVTP</sequence>